<evidence type="ECO:0000313" key="2">
    <source>
        <dbReference type="Proteomes" id="UP000324758"/>
    </source>
</evidence>
<dbReference type="Proteomes" id="UP000324758">
    <property type="component" value="Unassembled WGS sequence"/>
</dbReference>
<reference evidence="1 2" key="1">
    <citation type="submission" date="2019-08" db="EMBL/GenBank/DDBJ databases">
        <title>Bradyrhizobium hipponensis sp. nov., a rhizobium isolated from a Lupinus angustifolius root nodule in Tunisia.</title>
        <authorList>
            <person name="Off K."/>
            <person name="Rejili M."/>
            <person name="Mars M."/>
            <person name="Brachmann A."/>
            <person name="Marin M."/>
        </authorList>
    </citation>
    <scope>NUCLEOTIDE SEQUENCE [LARGE SCALE GENOMIC DNA]</scope>
    <source>
        <strain evidence="1 2">CTAW71</strain>
    </source>
</reference>
<name>A0A5D3KQ03_9BRAD</name>
<accession>A0A5D3KQ03</accession>
<keyword evidence="2" id="KW-1185">Reference proteome</keyword>
<proteinExistence type="predicted"/>
<sequence length="110" mass="11770">MLPHVTHDARFERLVFGHANLEKHRLGAVKAVSATSSARAKPPTVTARGPSVHPIFIKSPSWFSDVPGCSSPTAMITAKVRLPVLKILDLRVDQGEGALVGVIERLAGIN</sequence>
<gene>
    <name evidence="1" type="ORF">FXB40_05350</name>
</gene>
<protein>
    <submittedName>
        <fullName evidence="1">Uncharacterized protein</fullName>
    </submittedName>
</protein>
<dbReference type="AlphaFoldDB" id="A0A5D3KQ03"/>
<dbReference type="RefSeq" id="WP_148771153.1">
    <property type="nucleotide sequence ID" value="NZ_VSSS01000011.1"/>
</dbReference>
<comment type="caution">
    <text evidence="1">The sequence shown here is derived from an EMBL/GenBank/DDBJ whole genome shotgun (WGS) entry which is preliminary data.</text>
</comment>
<evidence type="ECO:0000313" key="1">
    <source>
        <dbReference type="EMBL" id="TYL98676.1"/>
    </source>
</evidence>
<organism evidence="1 2">
    <name type="scientific">Bradyrhizobium rifense</name>
    <dbReference type="NCBI Taxonomy" id="515499"/>
    <lineage>
        <taxon>Bacteria</taxon>
        <taxon>Pseudomonadati</taxon>
        <taxon>Pseudomonadota</taxon>
        <taxon>Alphaproteobacteria</taxon>
        <taxon>Hyphomicrobiales</taxon>
        <taxon>Nitrobacteraceae</taxon>
        <taxon>Bradyrhizobium</taxon>
    </lineage>
</organism>
<dbReference type="EMBL" id="VSSS01000011">
    <property type="protein sequence ID" value="TYL98676.1"/>
    <property type="molecule type" value="Genomic_DNA"/>
</dbReference>